<feature type="region of interest" description="Disordered" evidence="1">
    <location>
        <begin position="188"/>
        <end position="216"/>
    </location>
</feature>
<accession>A0A9P6EBN4</accession>
<keyword evidence="3" id="KW-1185">Reference proteome</keyword>
<gene>
    <name evidence="2" type="ORF">CPB83DRAFT_858606</name>
</gene>
<reference evidence="2" key="1">
    <citation type="submission" date="2020-11" db="EMBL/GenBank/DDBJ databases">
        <authorList>
            <consortium name="DOE Joint Genome Institute"/>
            <person name="Ahrendt S."/>
            <person name="Riley R."/>
            <person name="Andreopoulos W."/>
            <person name="Labutti K."/>
            <person name="Pangilinan J."/>
            <person name="Ruiz-Duenas F.J."/>
            <person name="Barrasa J.M."/>
            <person name="Sanchez-Garcia M."/>
            <person name="Camarero S."/>
            <person name="Miyauchi S."/>
            <person name="Serrano A."/>
            <person name="Linde D."/>
            <person name="Babiker R."/>
            <person name="Drula E."/>
            <person name="Ayuso-Fernandez I."/>
            <person name="Pacheco R."/>
            <person name="Padilla G."/>
            <person name="Ferreira P."/>
            <person name="Barriuso J."/>
            <person name="Kellner H."/>
            <person name="Castanera R."/>
            <person name="Alfaro M."/>
            <person name="Ramirez L."/>
            <person name="Pisabarro A.G."/>
            <person name="Kuo A."/>
            <person name="Tritt A."/>
            <person name="Lipzen A."/>
            <person name="He G."/>
            <person name="Yan M."/>
            <person name="Ng V."/>
            <person name="Cullen D."/>
            <person name="Martin F."/>
            <person name="Rosso M.-N."/>
            <person name="Henrissat B."/>
            <person name="Hibbett D."/>
            <person name="Martinez A.T."/>
            <person name="Grigoriev I.V."/>
        </authorList>
    </citation>
    <scope>NUCLEOTIDE SEQUENCE</scope>
    <source>
        <strain evidence="2">CBS 506.95</strain>
    </source>
</reference>
<feature type="compositionally biased region" description="Basic and acidic residues" evidence="1">
    <location>
        <begin position="1"/>
        <end position="15"/>
    </location>
</feature>
<dbReference type="AlphaFoldDB" id="A0A9P6EBN4"/>
<dbReference type="Gene3D" id="3.90.228.10">
    <property type="match status" value="1"/>
</dbReference>
<dbReference type="EMBL" id="MU157876">
    <property type="protein sequence ID" value="KAF9526064.1"/>
    <property type="molecule type" value="Genomic_DNA"/>
</dbReference>
<feature type="compositionally biased region" description="Low complexity" evidence="1">
    <location>
        <begin position="113"/>
        <end position="148"/>
    </location>
</feature>
<dbReference type="Proteomes" id="UP000807306">
    <property type="component" value="Unassembled WGS sequence"/>
</dbReference>
<protein>
    <recommendedName>
        <fullName evidence="4">C2H2-type domain-containing protein</fullName>
    </recommendedName>
</protein>
<name>A0A9P6EBN4_9AGAR</name>
<feature type="region of interest" description="Disordered" evidence="1">
    <location>
        <begin position="1"/>
        <end position="149"/>
    </location>
</feature>
<organism evidence="2 3">
    <name type="scientific">Crepidotus variabilis</name>
    <dbReference type="NCBI Taxonomy" id="179855"/>
    <lineage>
        <taxon>Eukaryota</taxon>
        <taxon>Fungi</taxon>
        <taxon>Dikarya</taxon>
        <taxon>Basidiomycota</taxon>
        <taxon>Agaricomycotina</taxon>
        <taxon>Agaricomycetes</taxon>
        <taxon>Agaricomycetidae</taxon>
        <taxon>Agaricales</taxon>
        <taxon>Agaricineae</taxon>
        <taxon>Crepidotaceae</taxon>
        <taxon>Crepidotus</taxon>
    </lineage>
</organism>
<dbReference type="OrthoDB" id="9514740at2759"/>
<feature type="compositionally biased region" description="Low complexity" evidence="1">
    <location>
        <begin position="203"/>
        <end position="212"/>
    </location>
</feature>
<evidence type="ECO:0000313" key="2">
    <source>
        <dbReference type="EMBL" id="KAF9526064.1"/>
    </source>
</evidence>
<evidence type="ECO:0000256" key="1">
    <source>
        <dbReference type="SAM" id="MobiDB-lite"/>
    </source>
</evidence>
<proteinExistence type="predicted"/>
<feature type="compositionally biased region" description="Acidic residues" evidence="1">
    <location>
        <begin position="75"/>
        <end position="97"/>
    </location>
</feature>
<evidence type="ECO:0000313" key="3">
    <source>
        <dbReference type="Proteomes" id="UP000807306"/>
    </source>
</evidence>
<evidence type="ECO:0008006" key="4">
    <source>
        <dbReference type="Google" id="ProtNLM"/>
    </source>
</evidence>
<feature type="compositionally biased region" description="Pro residues" evidence="1">
    <location>
        <begin position="36"/>
        <end position="53"/>
    </location>
</feature>
<comment type="caution">
    <text evidence="2">The sequence shown here is derived from an EMBL/GenBank/DDBJ whole genome shotgun (WGS) entry which is preliminary data.</text>
</comment>
<sequence>MDEKKSPPPDDEKSAEASSTTKPDDVMDTDAASVVGPPPYTPLDPFKDPPAPESAPAKPDSQATDIYGDAMAVDQGEESSDDDLWELTPEDLEALEEMENKPLEPTPAPTPTPSSQSQSSNINRMSSSSSSARQSNSTTNNRRSSPSPDMCINCGVRPKFKQGFQVFPACGEECGRALAAMHGFTDHHNDVRRGQMHNPNHTSSSNSSSRQSGPGFIASFFNPAPPPLKMCKVCGVRPRCQRGTRIFPTCGLTCAAKLNPPRSSDSTEMCEYCKQRPKVVMNGRRFPHCGRTCRDKAKAADDASTTASSSGSCTTCLNCWKQFADPPKEDFCSTRCKGIIERRAPMLLEVPRGHVSFNAVERAFKLSWGQQKSQCPSVKKIYMVIMNPSQISRFEEYGSNAMLRGNLKKKVKDARWIGNHRECGIGDSGNMTPCGSPRCTMCVVLRASHAKQNLGDGISTTSLPKAAQIASTTKKRTSHVVMMTHVYPGKAVELEVGEPLPQGYDSVRLVGYTPFGKKIDMDEHIVYDCDALRPLYFISYE</sequence>